<dbReference type="Proteomes" id="UP000272942">
    <property type="component" value="Unassembled WGS sequence"/>
</dbReference>
<organism evidence="4">
    <name type="scientific">Echinostoma caproni</name>
    <dbReference type="NCBI Taxonomy" id="27848"/>
    <lineage>
        <taxon>Eukaryota</taxon>
        <taxon>Metazoa</taxon>
        <taxon>Spiralia</taxon>
        <taxon>Lophotrochozoa</taxon>
        <taxon>Platyhelminthes</taxon>
        <taxon>Trematoda</taxon>
        <taxon>Digenea</taxon>
        <taxon>Plagiorchiida</taxon>
        <taxon>Echinostomata</taxon>
        <taxon>Echinostomatoidea</taxon>
        <taxon>Echinostomatidae</taxon>
        <taxon>Echinostoma</taxon>
    </lineage>
</organism>
<feature type="region of interest" description="Disordered" evidence="1">
    <location>
        <begin position="1"/>
        <end position="130"/>
    </location>
</feature>
<feature type="compositionally biased region" description="Polar residues" evidence="1">
    <location>
        <begin position="60"/>
        <end position="99"/>
    </location>
</feature>
<gene>
    <name evidence="2" type="ORF">ECPE_LOCUS1724</name>
</gene>
<evidence type="ECO:0000313" key="2">
    <source>
        <dbReference type="EMBL" id="VDP45117.1"/>
    </source>
</evidence>
<evidence type="ECO:0000313" key="4">
    <source>
        <dbReference type="WBParaSite" id="ECPE_0000172401-mRNA-1"/>
    </source>
</evidence>
<dbReference type="EMBL" id="UZAN01014010">
    <property type="protein sequence ID" value="VDP45117.1"/>
    <property type="molecule type" value="Genomic_DNA"/>
</dbReference>
<sequence>FTNYSKFKGDSEPLEIDATPTPQPVKEPTSRASTQSKKASKSSRTSSQFSRTESQRAHTAPQQRSSKAQHSRSQARSSVATPKATASQDKAARTTSPAATDTPVGGAVLGTRRPGLLVTRTPSSSGHTASVVIKKQISTDASSATSSVTPPTTNSSGVIMLHQRRVNPSNYIIRPSTSESEPALVVPSNLVKGNESGLWTPGKRGRPPIAMSMAKRQALIFEYRCFCRKPF</sequence>
<dbReference type="WBParaSite" id="ECPE_0000172401-mRNA-1">
    <property type="protein sequence ID" value="ECPE_0000172401-mRNA-1"/>
    <property type="gene ID" value="ECPE_0000172401"/>
</dbReference>
<evidence type="ECO:0000313" key="3">
    <source>
        <dbReference type="Proteomes" id="UP000272942"/>
    </source>
</evidence>
<reference evidence="2 3" key="2">
    <citation type="submission" date="2018-11" db="EMBL/GenBank/DDBJ databases">
        <authorList>
            <consortium name="Pathogen Informatics"/>
        </authorList>
    </citation>
    <scope>NUCLEOTIDE SEQUENCE [LARGE SCALE GENOMIC DNA]</scope>
    <source>
        <strain evidence="2 3">Egypt</strain>
    </source>
</reference>
<accession>A0A183A439</accession>
<name>A0A183A439_9TREM</name>
<proteinExistence type="predicted"/>
<reference evidence="4" key="1">
    <citation type="submission" date="2016-06" db="UniProtKB">
        <authorList>
            <consortium name="WormBaseParasite"/>
        </authorList>
    </citation>
    <scope>IDENTIFICATION</scope>
</reference>
<keyword evidence="3" id="KW-1185">Reference proteome</keyword>
<evidence type="ECO:0000256" key="1">
    <source>
        <dbReference type="SAM" id="MobiDB-lite"/>
    </source>
</evidence>
<dbReference type="AlphaFoldDB" id="A0A183A439"/>
<protein>
    <submittedName>
        <fullName evidence="4">Flocculation protein FLO11-like</fullName>
    </submittedName>
</protein>
<feature type="compositionally biased region" description="Low complexity" evidence="1">
    <location>
        <begin position="30"/>
        <end position="52"/>
    </location>
</feature>